<reference evidence="2 3" key="1">
    <citation type="submission" date="2020-07" db="EMBL/GenBank/DDBJ databases">
        <title>isolation of Luteimonas sp. SJ-16.</title>
        <authorList>
            <person name="Huang X.-X."/>
            <person name="Xu L."/>
            <person name="Sun J.-Q."/>
        </authorList>
    </citation>
    <scope>NUCLEOTIDE SEQUENCE [LARGE SCALE GENOMIC DNA]</scope>
    <source>
        <strain evidence="2 3">SJ-16</strain>
    </source>
</reference>
<sequence length="121" mass="13782">MCTTTPHRLARTWRRESIDAERLLWFHLRDGRLAGLEVHRGHPIGPFVAPFLVLDPRLVVETVERLQAARADDARVRFMARRGFSLLSVSQHDVLVRTDQVLERILEAALPAGSARRAIAR</sequence>
<dbReference type="PANTHER" id="PTHR38590:SF1">
    <property type="entry name" value="BLL0828 PROTEIN"/>
    <property type="match status" value="1"/>
</dbReference>
<proteinExistence type="predicted"/>
<evidence type="ECO:0000313" key="3">
    <source>
        <dbReference type="Proteomes" id="UP000589896"/>
    </source>
</evidence>
<dbReference type="AlphaFoldDB" id="A0A7Z0TXP2"/>
<evidence type="ECO:0000259" key="1">
    <source>
        <dbReference type="Pfam" id="PF04480"/>
    </source>
</evidence>
<organism evidence="2 3">
    <name type="scientific">Luteimonas deserti</name>
    <dbReference type="NCBI Taxonomy" id="2752306"/>
    <lineage>
        <taxon>Bacteria</taxon>
        <taxon>Pseudomonadati</taxon>
        <taxon>Pseudomonadota</taxon>
        <taxon>Gammaproteobacteria</taxon>
        <taxon>Lysobacterales</taxon>
        <taxon>Lysobacteraceae</taxon>
        <taxon>Luteimonas</taxon>
    </lineage>
</organism>
<dbReference type="Proteomes" id="UP000589896">
    <property type="component" value="Unassembled WGS sequence"/>
</dbReference>
<dbReference type="EMBL" id="JACCJZ010000010">
    <property type="protein sequence ID" value="NYZ62000.1"/>
    <property type="molecule type" value="Genomic_DNA"/>
</dbReference>
<feature type="domain" description="DUF559" evidence="1">
    <location>
        <begin position="8"/>
        <end position="108"/>
    </location>
</feature>
<protein>
    <submittedName>
        <fullName evidence="2">DUF559 domain-containing protein</fullName>
    </submittedName>
</protein>
<comment type="caution">
    <text evidence="2">The sequence shown here is derived from an EMBL/GenBank/DDBJ whole genome shotgun (WGS) entry which is preliminary data.</text>
</comment>
<dbReference type="InterPro" id="IPR007569">
    <property type="entry name" value="DUF559"/>
</dbReference>
<dbReference type="Pfam" id="PF04480">
    <property type="entry name" value="DUF559"/>
    <property type="match status" value="1"/>
</dbReference>
<keyword evidence="3" id="KW-1185">Reference proteome</keyword>
<name>A0A7Z0TXP2_9GAMM</name>
<accession>A0A7Z0TXP2</accession>
<dbReference type="RefSeq" id="WP_180544167.1">
    <property type="nucleotide sequence ID" value="NZ_JACCJZ010000010.1"/>
</dbReference>
<dbReference type="PANTHER" id="PTHR38590">
    <property type="entry name" value="BLL0828 PROTEIN"/>
    <property type="match status" value="1"/>
</dbReference>
<dbReference type="InterPro" id="IPR047216">
    <property type="entry name" value="Endonuclease_DUF559_bact"/>
</dbReference>
<evidence type="ECO:0000313" key="2">
    <source>
        <dbReference type="EMBL" id="NYZ62000.1"/>
    </source>
</evidence>
<gene>
    <name evidence="2" type="ORF">H0E82_04365</name>
</gene>